<dbReference type="SUPFAM" id="SSF82771">
    <property type="entry name" value="GIY-YIG endonuclease"/>
    <property type="match status" value="1"/>
</dbReference>
<name>A0ABP9FJK5_9ACTN</name>
<dbReference type="InterPro" id="IPR013520">
    <property type="entry name" value="Ribonucl_H"/>
</dbReference>
<keyword evidence="3" id="KW-1185">Reference proteome</keyword>
<dbReference type="Pfam" id="PF00929">
    <property type="entry name" value="RNase_T"/>
    <property type="match status" value="1"/>
</dbReference>
<dbReference type="SMART" id="SM00465">
    <property type="entry name" value="GIYc"/>
    <property type="match status" value="1"/>
</dbReference>
<accession>A0ABP9FJK5</accession>
<organism evidence="2 3">
    <name type="scientific">Tessaracoccus lubricantis</name>
    <dbReference type="NCBI Taxonomy" id="545543"/>
    <lineage>
        <taxon>Bacteria</taxon>
        <taxon>Bacillati</taxon>
        <taxon>Actinomycetota</taxon>
        <taxon>Actinomycetes</taxon>
        <taxon>Propionibacteriales</taxon>
        <taxon>Propionibacteriaceae</taxon>
        <taxon>Tessaracoccus</taxon>
    </lineage>
</organism>
<dbReference type="CDD" id="cd10434">
    <property type="entry name" value="GIY-YIG_UvrC_Cho"/>
    <property type="match status" value="1"/>
</dbReference>
<dbReference type="GO" id="GO:0004527">
    <property type="term" value="F:exonuclease activity"/>
    <property type="evidence" value="ECO:0007669"/>
    <property type="project" value="UniProtKB-KW"/>
</dbReference>
<reference evidence="3" key="1">
    <citation type="journal article" date="2019" name="Int. J. Syst. Evol. Microbiol.">
        <title>The Global Catalogue of Microorganisms (GCM) 10K type strain sequencing project: providing services to taxonomists for standard genome sequencing and annotation.</title>
        <authorList>
            <consortium name="The Broad Institute Genomics Platform"/>
            <consortium name="The Broad Institute Genome Sequencing Center for Infectious Disease"/>
            <person name="Wu L."/>
            <person name="Ma J."/>
        </authorList>
    </citation>
    <scope>NUCLEOTIDE SEQUENCE [LARGE SCALE GENOMIC DNA]</scope>
    <source>
        <strain evidence="3">JCM 19125</strain>
    </source>
</reference>
<keyword evidence="2" id="KW-0378">Hydrolase</keyword>
<dbReference type="EMBL" id="BAABLV010000036">
    <property type="protein sequence ID" value="GAA4904023.1"/>
    <property type="molecule type" value="Genomic_DNA"/>
</dbReference>
<dbReference type="InterPro" id="IPR006054">
    <property type="entry name" value="DnaQ"/>
</dbReference>
<evidence type="ECO:0000259" key="1">
    <source>
        <dbReference type="PROSITE" id="PS50164"/>
    </source>
</evidence>
<dbReference type="Gene3D" id="3.30.420.10">
    <property type="entry name" value="Ribonuclease H-like superfamily/Ribonuclease H"/>
    <property type="match status" value="1"/>
</dbReference>
<dbReference type="NCBIfam" id="NF005907">
    <property type="entry name" value="PRK07883.1-5"/>
    <property type="match status" value="1"/>
</dbReference>
<dbReference type="SMART" id="SM00479">
    <property type="entry name" value="EXOIII"/>
    <property type="match status" value="1"/>
</dbReference>
<sequence length="587" mass="64042">MSDPAIIVSPMSRTTAVQPSFDDLGVPLADVTFVVVDLETTGGAADSEITEVGAVKVRGGEVLGEFQTLVRPSAPIPPMIQVLTGITNQMVAGAPPLAEVLPAFAEFARGSALVAHNARFDTGFLRRGYEQLGLSWPRPTVVDTVAVARTALLRDEVPNCKLATLARHFRSTTEPNHRALSDARATVDVLHGLLARVGNLGVHTLEDLTEFALQVSPDRRAKRVWAQGAPETAGVYFFVADSTAADGTPKREVLYVGKSNNLKRRVRSYFSAAEKRGRIHEMVRVATGVEFIECATDLEAEVRELRMIESLAPRYNRRSKNQRKLTWLKLTDEAFPRLSVVHTVRDQAPHFGPFRSRDAANEAALTLYDAFKLRRCTPRLSRRTPSASCALAEMGRCLAPCELGAGAEAYPSVVEEVRSSWEADVRPVLRSVRGRLTKLVGQQRYEEAGEVAERLTAYYRTSLRFHRVRSLARCRELVAAVPSAAGWDIHVIRYGRLAAATSAPSARARTAAEEAAAMAETVLPAVGGWPAASIEEAERVAAWLELPGVRLIETDGSWEWPLHAGLPDGALPRELLGEQPLAELLAS</sequence>
<evidence type="ECO:0000313" key="2">
    <source>
        <dbReference type="EMBL" id="GAA4904023.1"/>
    </source>
</evidence>
<gene>
    <name evidence="2" type="ORF">GCM10025789_23790</name>
</gene>
<keyword evidence="2" id="KW-0540">Nuclease</keyword>
<dbReference type="InterPro" id="IPR050066">
    <property type="entry name" value="UvrABC_protein_C"/>
</dbReference>
<protein>
    <submittedName>
        <fullName evidence="2">DEDD exonuclease domain-containing protein</fullName>
    </submittedName>
</protein>
<dbReference type="CDD" id="cd06127">
    <property type="entry name" value="DEDDh"/>
    <property type="match status" value="1"/>
</dbReference>
<evidence type="ECO:0000313" key="3">
    <source>
        <dbReference type="Proteomes" id="UP001501521"/>
    </source>
</evidence>
<dbReference type="Proteomes" id="UP001501521">
    <property type="component" value="Unassembled WGS sequence"/>
</dbReference>
<keyword evidence="2" id="KW-0269">Exonuclease</keyword>
<dbReference type="SUPFAM" id="SSF53098">
    <property type="entry name" value="Ribonuclease H-like"/>
    <property type="match status" value="1"/>
</dbReference>
<dbReference type="InterPro" id="IPR036397">
    <property type="entry name" value="RNaseH_sf"/>
</dbReference>
<dbReference type="Gene3D" id="3.40.1440.10">
    <property type="entry name" value="GIY-YIG endonuclease"/>
    <property type="match status" value="1"/>
</dbReference>
<dbReference type="InterPro" id="IPR047296">
    <property type="entry name" value="GIY-YIG_UvrC_Cho"/>
</dbReference>
<feature type="domain" description="GIY-YIG" evidence="1">
    <location>
        <begin position="231"/>
        <end position="317"/>
    </location>
</feature>
<dbReference type="InterPro" id="IPR012337">
    <property type="entry name" value="RNaseH-like_sf"/>
</dbReference>
<dbReference type="InterPro" id="IPR035901">
    <property type="entry name" value="GIY-YIG_endonuc_sf"/>
</dbReference>
<dbReference type="PANTHER" id="PTHR30562">
    <property type="entry name" value="UVRC/OXIDOREDUCTASE"/>
    <property type="match status" value="1"/>
</dbReference>
<dbReference type="NCBIfam" id="NF005905">
    <property type="entry name" value="PRK07883.1-3"/>
    <property type="match status" value="1"/>
</dbReference>
<dbReference type="PROSITE" id="PS50164">
    <property type="entry name" value="GIY_YIG"/>
    <property type="match status" value="1"/>
</dbReference>
<dbReference type="NCBIfam" id="TIGR00573">
    <property type="entry name" value="dnaq"/>
    <property type="match status" value="1"/>
</dbReference>
<proteinExistence type="predicted"/>
<dbReference type="Pfam" id="PF01541">
    <property type="entry name" value="GIY-YIG"/>
    <property type="match status" value="1"/>
</dbReference>
<comment type="caution">
    <text evidence="2">The sequence shown here is derived from an EMBL/GenBank/DDBJ whole genome shotgun (WGS) entry which is preliminary data.</text>
</comment>
<dbReference type="InterPro" id="IPR000305">
    <property type="entry name" value="GIY-YIG_endonuc"/>
</dbReference>
<dbReference type="PANTHER" id="PTHR30562:SF1">
    <property type="entry name" value="UVRABC SYSTEM PROTEIN C"/>
    <property type="match status" value="1"/>
</dbReference>